<dbReference type="AlphaFoldDB" id="G7YIS6"/>
<reference evidence="1" key="1">
    <citation type="journal article" date="2011" name="Genome Biol.">
        <title>The draft genome of the carcinogenic human liver fluke Clonorchis sinensis.</title>
        <authorList>
            <person name="Wang X."/>
            <person name="Chen W."/>
            <person name="Huang Y."/>
            <person name="Sun J."/>
            <person name="Men J."/>
            <person name="Liu H."/>
            <person name="Luo F."/>
            <person name="Guo L."/>
            <person name="Lv X."/>
            <person name="Deng C."/>
            <person name="Zhou C."/>
            <person name="Fan Y."/>
            <person name="Li X."/>
            <person name="Huang L."/>
            <person name="Hu Y."/>
            <person name="Liang C."/>
            <person name="Hu X."/>
            <person name="Xu J."/>
            <person name="Yu X."/>
        </authorList>
    </citation>
    <scope>NUCLEOTIDE SEQUENCE [LARGE SCALE GENOMIC DNA]</scope>
    <source>
        <strain evidence="1">Henan</strain>
    </source>
</reference>
<accession>G7YIS6</accession>
<proteinExistence type="predicted"/>
<dbReference type="Proteomes" id="UP000008909">
    <property type="component" value="Unassembled WGS sequence"/>
</dbReference>
<sequence>MVSEAKENNAIRLTNREVRGGGFIVCKKPDTVITAETSLKVLSFWSRSHSTNECRHMPTVNILCKKRGYLSKMCHSATAFMTNSVVKKQATGSETRDHVLHLAAITDSVQPPFHVDIHAKIAPIDLIWIGVALLHHVVATLRELQSLVRNHEDILSEPKTGKFFGNKTAFPECFVVASPDKPKGMNRRTLPPTTCTELPIFYKIYVRPILEYTNRVVFSERKKNVIFIECNHRVVKKMIASLKPVAYKTWLPVFDIFSLENRLRVDLILNYALLKRGLVKSFLPLTRLTHGGDMVKLFPGHGTQICSATFILLRVVDAQGSLPIWAVQFGTIKPVDLENLVGRIDDWPTTAVKA</sequence>
<evidence type="ECO:0000313" key="2">
    <source>
        <dbReference type="Proteomes" id="UP000008909"/>
    </source>
</evidence>
<evidence type="ECO:0000313" key="1">
    <source>
        <dbReference type="EMBL" id="GAA52859.1"/>
    </source>
</evidence>
<reference key="2">
    <citation type="submission" date="2011-10" db="EMBL/GenBank/DDBJ databases">
        <title>The genome and transcriptome sequence of Clonorchis sinensis provide insights into the carcinogenic liver fluke.</title>
        <authorList>
            <person name="Wang X."/>
            <person name="Huang Y."/>
            <person name="Chen W."/>
            <person name="Liu H."/>
            <person name="Guo L."/>
            <person name="Chen Y."/>
            <person name="Luo F."/>
            <person name="Zhou W."/>
            <person name="Sun J."/>
            <person name="Mao Q."/>
            <person name="Liang P."/>
            <person name="Zhou C."/>
            <person name="Tian Y."/>
            <person name="Men J."/>
            <person name="Lv X."/>
            <person name="Huang L."/>
            <person name="Zhou J."/>
            <person name="Hu Y."/>
            <person name="Li R."/>
            <person name="Zhang F."/>
            <person name="Lei H."/>
            <person name="Li X."/>
            <person name="Hu X."/>
            <person name="Liang C."/>
            <person name="Xu J."/>
            <person name="Wu Z."/>
            <person name="Yu X."/>
        </authorList>
    </citation>
    <scope>NUCLEOTIDE SEQUENCE</scope>
    <source>
        <strain>Henan</strain>
    </source>
</reference>
<name>G7YIS6_CLOSI</name>
<organism evidence="1 2">
    <name type="scientific">Clonorchis sinensis</name>
    <name type="common">Chinese liver fluke</name>
    <dbReference type="NCBI Taxonomy" id="79923"/>
    <lineage>
        <taxon>Eukaryota</taxon>
        <taxon>Metazoa</taxon>
        <taxon>Spiralia</taxon>
        <taxon>Lophotrochozoa</taxon>
        <taxon>Platyhelminthes</taxon>
        <taxon>Trematoda</taxon>
        <taxon>Digenea</taxon>
        <taxon>Opisthorchiida</taxon>
        <taxon>Opisthorchiata</taxon>
        <taxon>Opisthorchiidae</taxon>
        <taxon>Clonorchis</taxon>
    </lineage>
</organism>
<protein>
    <submittedName>
        <fullName evidence="1">Uncharacterized protein</fullName>
    </submittedName>
</protein>
<keyword evidence="2" id="KW-1185">Reference proteome</keyword>
<dbReference type="EMBL" id="DF143366">
    <property type="protein sequence ID" value="GAA52859.1"/>
    <property type="molecule type" value="Genomic_DNA"/>
</dbReference>
<gene>
    <name evidence="1" type="ORF">CLF_108973</name>
</gene>